<feature type="signal peptide" evidence="1">
    <location>
        <begin position="1"/>
        <end position="21"/>
    </location>
</feature>
<organism evidence="5 6">
    <name type="scientific">Musa acuminata subsp. malaccensis</name>
    <name type="common">Wild banana</name>
    <name type="synonym">Musa malaccensis</name>
    <dbReference type="NCBI Taxonomy" id="214687"/>
    <lineage>
        <taxon>Eukaryota</taxon>
        <taxon>Viridiplantae</taxon>
        <taxon>Streptophyta</taxon>
        <taxon>Embryophyta</taxon>
        <taxon>Tracheophyta</taxon>
        <taxon>Spermatophyta</taxon>
        <taxon>Magnoliopsida</taxon>
        <taxon>Liliopsida</taxon>
        <taxon>Zingiberales</taxon>
        <taxon>Musaceae</taxon>
        <taxon>Musa</taxon>
    </lineage>
</organism>
<gene>
    <name evidence="4" type="ORF">GSMUA_240450.1</name>
</gene>
<dbReference type="SUPFAM" id="SSF52540">
    <property type="entry name" value="P-loop containing nucleoside triphosphate hydrolases"/>
    <property type="match status" value="1"/>
</dbReference>
<dbReference type="Gramene" id="Ma09_t21800.1">
    <property type="protein sequence ID" value="Ma09_p21800.1"/>
    <property type="gene ID" value="Ma09_g21800"/>
</dbReference>
<sequence>MTLNLWLYMILFIEKCRYADTVLTHTLFAACFRLCKRGSGYYLATHGGFKTDLALGSSRESNSPLEKTRQDWTECTQDELSNHQRAKTSAISDVDALKRLFKGLVDKVSRQQEAASAIAVVVMQLKSESRKRAGGGARGDSWLLFTGPGKVGKWKMANALSELVFGTGPTTVCFGGAASRTGGDDGGQNVKSRGRTSMDRVVEAVPRNPFSVIVLEDVDQADGLVRGRVERSMEQGRLVDSYGREVSLGSVFFILTSSWLPKELKRTHDSLIQCEEKILQSAGHGWRLQLSAQRTPGTRCFDWLRDSDRSVKLRRQSSSGGGLSLDLNLAVSREDEAGEGSRSLSDFTMEHKHKGSLAARCSMSPSALGLMELVDKAIVFRLVDFAPLRRTVSAIMGYGSSLKIDDDVIDRVVGGIWVGRAAFDEWAEGVLTPCLRQLKCRLRADDVVAVVRLSVVKGGGAATNGDQDWLPATVAIAVDELQKTPWT</sequence>
<dbReference type="OMA" id="LEVKRTH"/>
<name>A0A804KM84_MUSAM</name>
<dbReference type="AlphaFoldDB" id="A0A804KM84"/>
<evidence type="ECO:0000313" key="6">
    <source>
        <dbReference type="Proteomes" id="UP000012960"/>
    </source>
</evidence>
<dbReference type="GO" id="GO:0005634">
    <property type="term" value="C:nucleus"/>
    <property type="evidence" value="ECO:0000318"/>
    <property type="project" value="GO_Central"/>
</dbReference>
<dbReference type="PANTHER" id="PTHR43572:SF13">
    <property type="entry name" value="PROTEIN SUPPRESSOR OF MAX2 1"/>
    <property type="match status" value="1"/>
</dbReference>
<dbReference type="OrthoDB" id="1929681at2759"/>
<dbReference type="GO" id="GO:0016887">
    <property type="term" value="F:ATP hydrolysis activity"/>
    <property type="evidence" value="ECO:0007669"/>
    <property type="project" value="InterPro"/>
</dbReference>
<dbReference type="Pfam" id="PF07724">
    <property type="entry name" value="AAA_2"/>
    <property type="match status" value="1"/>
</dbReference>
<evidence type="ECO:0000313" key="4">
    <source>
        <dbReference type="EMBL" id="CAG1836076.1"/>
    </source>
</evidence>
<dbReference type="GO" id="GO:0005524">
    <property type="term" value="F:ATP binding"/>
    <property type="evidence" value="ECO:0007669"/>
    <property type="project" value="InterPro"/>
</dbReference>
<dbReference type="GO" id="GO:0044183">
    <property type="term" value="F:protein folding chaperone"/>
    <property type="evidence" value="ECO:0000318"/>
    <property type="project" value="GO_Central"/>
</dbReference>
<evidence type="ECO:0000313" key="5">
    <source>
        <dbReference type="EnsemblPlants" id="Ma09_p21800.1"/>
    </source>
</evidence>
<dbReference type="InterPro" id="IPR058954">
    <property type="entry name" value="AAA_lid_SMAX1"/>
</dbReference>
<proteinExistence type="predicted"/>
<keyword evidence="6" id="KW-1185">Reference proteome</keyword>
<dbReference type="Gene3D" id="3.40.50.300">
    <property type="entry name" value="P-loop containing nucleotide triphosphate hydrolases"/>
    <property type="match status" value="1"/>
</dbReference>
<feature type="domain" description="ATPase AAA-type core" evidence="2">
    <location>
        <begin position="144"/>
        <end position="266"/>
    </location>
</feature>
<evidence type="ECO:0000259" key="3">
    <source>
        <dbReference type="Pfam" id="PF26587"/>
    </source>
</evidence>
<dbReference type="Pfam" id="PF26587">
    <property type="entry name" value="AAA_lid_SMAX1"/>
    <property type="match status" value="1"/>
</dbReference>
<keyword evidence="1" id="KW-0732">Signal</keyword>
<evidence type="ECO:0000256" key="1">
    <source>
        <dbReference type="SAM" id="SignalP"/>
    </source>
</evidence>
<dbReference type="InterPro" id="IPR027417">
    <property type="entry name" value="P-loop_NTPase"/>
</dbReference>
<protein>
    <submittedName>
        <fullName evidence="4">(wild Malaysian banana) hypothetical protein</fullName>
    </submittedName>
</protein>
<reference evidence="4" key="1">
    <citation type="submission" date="2021-03" db="EMBL/GenBank/DDBJ databases">
        <authorList>
            <consortium name="Genoscope - CEA"/>
            <person name="William W."/>
        </authorList>
    </citation>
    <scope>NUCLEOTIDE SEQUENCE</scope>
    <source>
        <strain evidence="4">Doubled-haploid Pahang</strain>
    </source>
</reference>
<dbReference type="Proteomes" id="UP000012960">
    <property type="component" value="Unplaced"/>
</dbReference>
<dbReference type="InterPro" id="IPR051650">
    <property type="entry name" value="SL_signaling_regulator"/>
</dbReference>
<dbReference type="PANTHER" id="PTHR43572">
    <property type="entry name" value="CHAPERONE PROTEIN CLPD, CHLOROPLASTIC"/>
    <property type="match status" value="1"/>
</dbReference>
<dbReference type="EMBL" id="HG996474">
    <property type="protein sequence ID" value="CAG1836076.1"/>
    <property type="molecule type" value="Genomic_DNA"/>
</dbReference>
<dbReference type="InterPro" id="IPR003959">
    <property type="entry name" value="ATPase_AAA_core"/>
</dbReference>
<reference evidence="5" key="2">
    <citation type="submission" date="2021-05" db="UniProtKB">
        <authorList>
            <consortium name="EnsemblPlants"/>
        </authorList>
    </citation>
    <scope>IDENTIFICATION</scope>
    <source>
        <strain evidence="5">subsp. malaccensis</strain>
    </source>
</reference>
<dbReference type="InParanoid" id="A0A804KM84"/>
<feature type="chain" id="PRO_5036407914" evidence="1">
    <location>
        <begin position="22"/>
        <end position="487"/>
    </location>
</feature>
<evidence type="ECO:0000259" key="2">
    <source>
        <dbReference type="Pfam" id="PF07724"/>
    </source>
</evidence>
<feature type="domain" description="SMAX1-like AAA+ ATPase lid" evidence="3">
    <location>
        <begin position="390"/>
        <end position="457"/>
    </location>
</feature>
<accession>A0A804KM84</accession>
<dbReference type="EnsemblPlants" id="Ma09_t21800.1">
    <property type="protein sequence ID" value="Ma09_p21800.1"/>
    <property type="gene ID" value="Ma09_g21800"/>
</dbReference>